<evidence type="ECO:0000313" key="2">
    <source>
        <dbReference type="Proteomes" id="UP000473470"/>
    </source>
</evidence>
<accession>A0A6L3MN14</accession>
<sequence>MISMRNRAISPQCNMGCIAGENPEKMRVRTYGIAPMACAVRPLRTAPKRHAAQGRIIAAMRHAREMHFIFDESNSREFYSGMFRKSPDRSRARCDPVHFRHTYLLAVKPVHRLHCKTCRTASRMNHLLHSNLRSGTFS</sequence>
<dbReference type="RefSeq" id="WP_124490928.1">
    <property type="nucleotide sequence ID" value="NZ_CABVPM010000080.1"/>
</dbReference>
<proteinExistence type="predicted"/>
<dbReference type="EMBL" id="VZOK01000080">
    <property type="protein sequence ID" value="KAB0632747.1"/>
    <property type="molecule type" value="Genomic_DNA"/>
</dbReference>
<name>A0A6L3MN14_9BURK</name>
<organism evidence="1 2">
    <name type="scientific">Burkholderia stagnalis</name>
    <dbReference type="NCBI Taxonomy" id="1503054"/>
    <lineage>
        <taxon>Bacteria</taxon>
        <taxon>Pseudomonadati</taxon>
        <taxon>Pseudomonadota</taxon>
        <taxon>Betaproteobacteria</taxon>
        <taxon>Burkholderiales</taxon>
        <taxon>Burkholderiaceae</taxon>
        <taxon>Burkholderia</taxon>
        <taxon>Burkholderia cepacia complex</taxon>
    </lineage>
</organism>
<comment type="caution">
    <text evidence="1">The sequence shown here is derived from an EMBL/GenBank/DDBJ whole genome shotgun (WGS) entry which is preliminary data.</text>
</comment>
<gene>
    <name evidence="1" type="ORF">F7R25_32140</name>
</gene>
<reference evidence="1 2" key="1">
    <citation type="submission" date="2019-09" db="EMBL/GenBank/DDBJ databases">
        <title>Draft genome sequences of 48 bacterial type strains from the CCUG.</title>
        <authorList>
            <person name="Tunovic T."/>
            <person name="Pineiro-Iglesias B."/>
            <person name="Unosson C."/>
            <person name="Inganas E."/>
            <person name="Ohlen M."/>
            <person name="Cardew S."/>
            <person name="Jensie-Markopoulos S."/>
            <person name="Salva-Serra F."/>
            <person name="Jaen-Luchoro D."/>
            <person name="Karlsson R."/>
            <person name="Svensson-Stadler L."/>
            <person name="Chun J."/>
            <person name="Moore E."/>
        </authorList>
    </citation>
    <scope>NUCLEOTIDE SEQUENCE [LARGE SCALE GENOMIC DNA]</scope>
    <source>
        <strain evidence="1 2">CCUG 65686</strain>
    </source>
</reference>
<protein>
    <submittedName>
        <fullName evidence="1">Uncharacterized protein</fullName>
    </submittedName>
</protein>
<evidence type="ECO:0000313" key="1">
    <source>
        <dbReference type="EMBL" id="KAB0632747.1"/>
    </source>
</evidence>
<dbReference type="Proteomes" id="UP000473470">
    <property type="component" value="Unassembled WGS sequence"/>
</dbReference>
<dbReference type="AlphaFoldDB" id="A0A6L3MN14"/>